<dbReference type="OrthoDB" id="160483at2759"/>
<feature type="zinc finger region" description="C3H1-type" evidence="1">
    <location>
        <begin position="487"/>
        <end position="512"/>
    </location>
</feature>
<evidence type="ECO:0000259" key="3">
    <source>
        <dbReference type="PROSITE" id="PS50103"/>
    </source>
</evidence>
<keyword evidence="1" id="KW-0862">Zinc</keyword>
<reference evidence="4" key="1">
    <citation type="submission" date="2019-03" db="EMBL/GenBank/DDBJ databases">
        <title>Long read genome sequence of the mycoparasitic Pythium oligandrum ATCC 38472 isolated from sugarbeet rhizosphere.</title>
        <authorList>
            <person name="Gaulin E."/>
        </authorList>
    </citation>
    <scope>NUCLEOTIDE SEQUENCE</scope>
    <source>
        <strain evidence="4">ATCC 38472_TT</strain>
    </source>
</reference>
<keyword evidence="1" id="KW-0863">Zinc-finger</keyword>
<evidence type="ECO:0000256" key="1">
    <source>
        <dbReference type="PROSITE-ProRule" id="PRU00723"/>
    </source>
</evidence>
<feature type="compositionally biased region" description="Polar residues" evidence="2">
    <location>
        <begin position="295"/>
        <end position="307"/>
    </location>
</feature>
<feature type="compositionally biased region" description="Pro residues" evidence="2">
    <location>
        <begin position="326"/>
        <end position="343"/>
    </location>
</feature>
<dbReference type="InterPro" id="IPR000571">
    <property type="entry name" value="Znf_CCCH"/>
</dbReference>
<dbReference type="EMBL" id="SPLM01000037">
    <property type="protein sequence ID" value="TMW65270.1"/>
    <property type="molecule type" value="Genomic_DNA"/>
</dbReference>
<comment type="caution">
    <text evidence="4">The sequence shown here is derived from an EMBL/GenBank/DDBJ whole genome shotgun (WGS) entry which is preliminary data.</text>
</comment>
<name>A0A8K1CMD3_PYTOL</name>
<evidence type="ECO:0000256" key="2">
    <source>
        <dbReference type="SAM" id="MobiDB-lite"/>
    </source>
</evidence>
<dbReference type="Proteomes" id="UP000794436">
    <property type="component" value="Unassembled WGS sequence"/>
</dbReference>
<dbReference type="GO" id="GO:0008270">
    <property type="term" value="F:zinc ion binding"/>
    <property type="evidence" value="ECO:0007669"/>
    <property type="project" value="UniProtKB-KW"/>
</dbReference>
<proteinExistence type="predicted"/>
<dbReference type="AlphaFoldDB" id="A0A8K1CMD3"/>
<dbReference type="PROSITE" id="PS50103">
    <property type="entry name" value="ZF_C3H1"/>
    <property type="match status" value="1"/>
</dbReference>
<sequence>MIADAVARLQDTLGAVITEKQGAMLAALVQTVMMHLATPTNMLHGVTDTVLTNQKIIKQQILERVANDHRTVLHDVMSQAIAQQPSTVEQVINNAFKNQGGLVNWIQDDQDRQDALMVLSEMKKYVVNMRGNDCRSQFERLLPIYMRALGMTSFPEECSARVMALQGFLLPGNQSDSDSRMDRPSKVQRYRIIWACHGIRNVGNDRSHFSGDLTYDEQMEICASITALGRSLAPVAHSLRQAQFSEMAAIAVSASVPSISPLPPTPPSLLTSKSSNGLDSHSESVAALFRASSLPNVTTSPPANTNRVASPPWSQSSSASPSVPSSSPPLPPSPPSDPVPPPPAVMVPRRNFKFFYNRPSELPEWPAQNKMMLARMLNHMKIVPGANLCEYSSKTSCRIPNCSKSHSYLEVMRYNPLFKLLKCGKFEHFWENDVKEQACVCAHVDTQVDIEWMSTHKTKLCHHGSKCTMRRCLKSHSFEEMCWYNPRYKTTPCEYQNRCLHGELCNYYHYENGPQQDKRDVRTEDDYVGKPIKMLFIERTHTDVANALEALRRQASSPKTLAL</sequence>
<accession>A0A8K1CMD3</accession>
<keyword evidence="1" id="KW-0479">Metal-binding</keyword>
<feature type="domain" description="C3H1-type" evidence="3">
    <location>
        <begin position="487"/>
        <end position="512"/>
    </location>
</feature>
<evidence type="ECO:0000313" key="5">
    <source>
        <dbReference type="Proteomes" id="UP000794436"/>
    </source>
</evidence>
<evidence type="ECO:0000313" key="4">
    <source>
        <dbReference type="EMBL" id="TMW65270.1"/>
    </source>
</evidence>
<feature type="region of interest" description="Disordered" evidence="2">
    <location>
        <begin position="295"/>
        <end position="343"/>
    </location>
</feature>
<feature type="compositionally biased region" description="Low complexity" evidence="2">
    <location>
        <begin position="308"/>
        <end position="325"/>
    </location>
</feature>
<organism evidence="4 5">
    <name type="scientific">Pythium oligandrum</name>
    <name type="common">Mycoparasitic fungus</name>
    <dbReference type="NCBI Taxonomy" id="41045"/>
    <lineage>
        <taxon>Eukaryota</taxon>
        <taxon>Sar</taxon>
        <taxon>Stramenopiles</taxon>
        <taxon>Oomycota</taxon>
        <taxon>Peronosporomycetes</taxon>
        <taxon>Pythiales</taxon>
        <taxon>Pythiaceae</taxon>
        <taxon>Pythium</taxon>
    </lineage>
</organism>
<gene>
    <name evidence="4" type="ORF">Poli38472_007912</name>
</gene>
<protein>
    <recommendedName>
        <fullName evidence="3">C3H1-type domain-containing protein</fullName>
    </recommendedName>
</protein>
<keyword evidence="5" id="KW-1185">Reference proteome</keyword>